<evidence type="ECO:0000313" key="2">
    <source>
        <dbReference type="EMBL" id="MBL0405692.1"/>
    </source>
</evidence>
<dbReference type="GO" id="GO:0032259">
    <property type="term" value="P:methylation"/>
    <property type="evidence" value="ECO:0007669"/>
    <property type="project" value="UniProtKB-KW"/>
</dbReference>
<sequence length="269" mass="30704">MTNKTLDEAAVAAAWNSNAELWAQEVRSGFDFYRELYTLPAYLDFMPSIQGKQVIDLGCGEGSNTRRFGKLGGHMTGVDLSEEMIRRARQTEAEEPLGIAYEIGSYSELSAFEGERFDCALSTMALMDGPDFPAAMQEAYRVLRPGGELCFSVLHPCFVTPANRWLRDEEGAHVRLRVGRYFDKEPFVEYWRFGRRPNTSELQEYVAPFAVPRFPRTLSDYINAVTGAGFRIGRIEEPRPREELARQHGWLDRWYQHAPLVLFVLATKD</sequence>
<keyword evidence="2" id="KW-0808">Transferase</keyword>
<dbReference type="GO" id="GO:0008757">
    <property type="term" value="F:S-adenosylmethionine-dependent methyltransferase activity"/>
    <property type="evidence" value="ECO:0007669"/>
    <property type="project" value="InterPro"/>
</dbReference>
<dbReference type="PANTHER" id="PTHR42912">
    <property type="entry name" value="METHYLTRANSFERASE"/>
    <property type="match status" value="1"/>
</dbReference>
<evidence type="ECO:0000259" key="1">
    <source>
        <dbReference type="Pfam" id="PF08241"/>
    </source>
</evidence>
<evidence type="ECO:0000313" key="3">
    <source>
        <dbReference type="Proteomes" id="UP000605848"/>
    </source>
</evidence>
<dbReference type="Proteomes" id="UP000605848">
    <property type="component" value="Unassembled WGS sequence"/>
</dbReference>
<dbReference type="PANTHER" id="PTHR42912:SF93">
    <property type="entry name" value="N6-ADENOSINE-METHYLTRANSFERASE TMT1A"/>
    <property type="match status" value="1"/>
</dbReference>
<dbReference type="Gene3D" id="3.40.50.150">
    <property type="entry name" value="Vaccinia Virus protein VP39"/>
    <property type="match status" value="1"/>
</dbReference>
<keyword evidence="3" id="KW-1185">Reference proteome</keyword>
<dbReference type="Pfam" id="PF08241">
    <property type="entry name" value="Methyltransf_11"/>
    <property type="match status" value="1"/>
</dbReference>
<protein>
    <submittedName>
        <fullName evidence="2">Class I SAM-dependent methyltransferase</fullName>
    </submittedName>
</protein>
<dbReference type="RefSeq" id="WP_202061960.1">
    <property type="nucleotide sequence ID" value="NZ_JAEQMY010000026.1"/>
</dbReference>
<dbReference type="SUPFAM" id="SSF53335">
    <property type="entry name" value="S-adenosyl-L-methionine-dependent methyltransferases"/>
    <property type="match status" value="1"/>
</dbReference>
<gene>
    <name evidence="2" type="ORF">JKG68_17160</name>
</gene>
<dbReference type="EMBL" id="JAEQMY010000026">
    <property type="protein sequence ID" value="MBL0405692.1"/>
    <property type="molecule type" value="Genomic_DNA"/>
</dbReference>
<dbReference type="InterPro" id="IPR050508">
    <property type="entry name" value="Methyltransf_Superfamily"/>
</dbReference>
<dbReference type="CDD" id="cd02440">
    <property type="entry name" value="AdoMet_MTases"/>
    <property type="match status" value="1"/>
</dbReference>
<accession>A0A937D167</accession>
<name>A0A937D167_9HYPH</name>
<dbReference type="InterPro" id="IPR029063">
    <property type="entry name" value="SAM-dependent_MTases_sf"/>
</dbReference>
<dbReference type="AlphaFoldDB" id="A0A937D167"/>
<keyword evidence="2" id="KW-0489">Methyltransferase</keyword>
<feature type="domain" description="Methyltransferase type 11" evidence="1">
    <location>
        <begin position="56"/>
        <end position="151"/>
    </location>
</feature>
<proteinExistence type="predicted"/>
<reference evidence="2" key="1">
    <citation type="submission" date="2021-01" db="EMBL/GenBank/DDBJ databases">
        <title>Microvirga sp.</title>
        <authorList>
            <person name="Kim M.K."/>
        </authorList>
    </citation>
    <scope>NUCLEOTIDE SEQUENCE</scope>
    <source>
        <strain evidence="2">5420S-16</strain>
    </source>
</reference>
<organism evidence="2 3">
    <name type="scientific">Microvirga aerilata</name>
    <dbReference type="NCBI Taxonomy" id="670292"/>
    <lineage>
        <taxon>Bacteria</taxon>
        <taxon>Pseudomonadati</taxon>
        <taxon>Pseudomonadota</taxon>
        <taxon>Alphaproteobacteria</taxon>
        <taxon>Hyphomicrobiales</taxon>
        <taxon>Methylobacteriaceae</taxon>
        <taxon>Microvirga</taxon>
    </lineage>
</organism>
<dbReference type="InterPro" id="IPR013216">
    <property type="entry name" value="Methyltransf_11"/>
</dbReference>
<comment type="caution">
    <text evidence="2">The sequence shown here is derived from an EMBL/GenBank/DDBJ whole genome shotgun (WGS) entry which is preliminary data.</text>
</comment>